<gene>
    <name evidence="22" type="ORF">TIFTF001_006509</name>
</gene>
<evidence type="ECO:0000256" key="6">
    <source>
        <dbReference type="ARBA" id="ARBA00022679"/>
    </source>
</evidence>
<dbReference type="PANTHER" id="PTHR45631:SF202">
    <property type="entry name" value="SENESCENCE-INDUCED RECEPTOR-LIKE SERINE_THREONINE-PROTEIN KINASE"/>
    <property type="match status" value="1"/>
</dbReference>
<keyword evidence="10 18" id="KW-0547">Nucleotide-binding</keyword>
<reference evidence="22" key="1">
    <citation type="submission" date="2023-07" db="EMBL/GenBank/DDBJ databases">
        <title>draft genome sequence of fig (Ficus carica).</title>
        <authorList>
            <person name="Takahashi T."/>
            <person name="Nishimura K."/>
        </authorList>
    </citation>
    <scope>NUCLEOTIDE SEQUENCE</scope>
</reference>
<feature type="signal peptide" evidence="20">
    <location>
        <begin position="1"/>
        <end position="23"/>
    </location>
</feature>
<keyword evidence="8 20" id="KW-0732">Signal</keyword>
<evidence type="ECO:0000256" key="18">
    <source>
        <dbReference type="PROSITE-ProRule" id="PRU10141"/>
    </source>
</evidence>
<dbReference type="FunFam" id="3.30.200.20:FF:000394">
    <property type="entry name" value="Leucine-rich repeat receptor-like protein kinase"/>
    <property type="match status" value="1"/>
</dbReference>
<evidence type="ECO:0000256" key="20">
    <source>
        <dbReference type="SAM" id="SignalP"/>
    </source>
</evidence>
<evidence type="ECO:0000256" key="15">
    <source>
        <dbReference type="ARBA" id="ARBA00023170"/>
    </source>
</evidence>
<dbReference type="EC" id="2.7.11.1" evidence="2"/>
<dbReference type="Gene3D" id="1.10.510.10">
    <property type="entry name" value="Transferase(Phosphotransferase) domain 1"/>
    <property type="match status" value="1"/>
</dbReference>
<sequence>MEKRLLFAIFHVSFALMLVLVHGQDIPGFISIDCGSLDNYVDEQTGIYYTSDLQYLDVGRGENYSISPQFKTRNLAKQLWNVRSFSRGRKNCYTLRPSQGKNNTYLIRASFMYGNYDANNQFPVFDLYLGGNKWNTVKVKDTDNLITMEIIHVPQSDYIFVCLVNTVSGTPFISTLELRLLNNDSYIVPSGSLELFARLDCGLSPNKLVRYENDVLDRIWMPVNYEEWDVLNTSSAVDPFNVFNPPSLVMSTAVTPQNPDEALLIKWSTDDNSTAEFYITLHLAEIENLQENQTREMNMFVNDRKWYGPFSPEYLRATTLYGTKVDKSFSIRINKTENSPLPPVLNALEIFTVKPMFQPQTDQNDVDAMMNIKSTYELKSKSIYQVERDWQGDPCMPSNYTWDRLNCSFKGFDPPRIISVNLSSSELTGEITPYISNLTMLQILDLSNNNLSGTVPDFLSQMPYLRILNIENNNFSGTLPVGLQAKLNSDSLSLRAGGNLYLCLTNPCKKEDKKKTNNVLIPVVASVCGFLAILLTAGVIFWCLKRRKQDTTASTNVNAESNKKDEQLEPKKQQFSYSEVLTITNNFERIIGKGGFGTVYYGFFDDSQVAVKKLSVSSAQGYKQFHAEAKLLTRVHHRNVTALVGYCDEGPNKGLIYEYMANGDLAWHLSDKNAHPLSWEQRLKIAIDAAQGLEYLHSGCKPPIIHRDVKTTNILLNEKLQAKLSDFGLSRAFPLEGDTHVSTIVVGTPGYLDPEFFTSNWLTEKSDVFSFGVVLLEIITGRPAITKQNGKGHVIEWVKPRLSKGDMTSIVDPRLVDQQDLNKISIWKAVELALACVSPNSAKRPTMTQILIELKECLGMEMA</sequence>
<dbReference type="PROSITE" id="PS50011">
    <property type="entry name" value="PROTEIN_KINASE_DOM"/>
    <property type="match status" value="1"/>
</dbReference>
<organism evidence="22 23">
    <name type="scientific">Ficus carica</name>
    <name type="common">Common fig</name>
    <dbReference type="NCBI Taxonomy" id="3494"/>
    <lineage>
        <taxon>Eukaryota</taxon>
        <taxon>Viridiplantae</taxon>
        <taxon>Streptophyta</taxon>
        <taxon>Embryophyta</taxon>
        <taxon>Tracheophyta</taxon>
        <taxon>Spermatophyta</taxon>
        <taxon>Magnoliopsida</taxon>
        <taxon>eudicotyledons</taxon>
        <taxon>Gunneridae</taxon>
        <taxon>Pentapetalae</taxon>
        <taxon>rosids</taxon>
        <taxon>fabids</taxon>
        <taxon>Rosales</taxon>
        <taxon>Moraceae</taxon>
        <taxon>Ficeae</taxon>
        <taxon>Ficus</taxon>
    </lineage>
</organism>
<feature type="transmembrane region" description="Helical" evidence="19">
    <location>
        <begin position="519"/>
        <end position="544"/>
    </location>
</feature>
<evidence type="ECO:0000259" key="21">
    <source>
        <dbReference type="PROSITE" id="PS50011"/>
    </source>
</evidence>
<dbReference type="PANTHER" id="PTHR45631">
    <property type="entry name" value="OS07G0107800 PROTEIN-RELATED"/>
    <property type="match status" value="1"/>
</dbReference>
<name>A0AA88D0V7_FICCA</name>
<dbReference type="SMART" id="SM00220">
    <property type="entry name" value="S_TKc"/>
    <property type="match status" value="1"/>
</dbReference>
<proteinExistence type="predicted"/>
<evidence type="ECO:0000256" key="1">
    <source>
        <dbReference type="ARBA" id="ARBA00004167"/>
    </source>
</evidence>
<keyword evidence="14 19" id="KW-0472">Membrane</keyword>
<dbReference type="AlphaFoldDB" id="A0AA88D0V7"/>
<dbReference type="EMBL" id="BTGU01000006">
    <property type="protein sequence ID" value="GMN37077.1"/>
    <property type="molecule type" value="Genomic_DNA"/>
</dbReference>
<dbReference type="Proteomes" id="UP001187192">
    <property type="component" value="Unassembled WGS sequence"/>
</dbReference>
<keyword evidence="12 18" id="KW-0067">ATP-binding</keyword>
<evidence type="ECO:0000256" key="5">
    <source>
        <dbReference type="ARBA" id="ARBA00022614"/>
    </source>
</evidence>
<dbReference type="InterPro" id="IPR008271">
    <property type="entry name" value="Ser/Thr_kinase_AS"/>
</dbReference>
<dbReference type="FunFam" id="1.10.510.10:FF:000146">
    <property type="entry name" value="LRR receptor-like serine/threonine-protein kinase IOS1"/>
    <property type="match status" value="1"/>
</dbReference>
<keyword evidence="4" id="KW-0597">Phosphoprotein</keyword>
<evidence type="ECO:0000256" key="10">
    <source>
        <dbReference type="ARBA" id="ARBA00022741"/>
    </source>
</evidence>
<comment type="catalytic activity">
    <reaction evidence="16">
        <text>L-threonyl-[protein] + ATP = O-phospho-L-threonyl-[protein] + ADP + H(+)</text>
        <dbReference type="Rhea" id="RHEA:46608"/>
        <dbReference type="Rhea" id="RHEA-COMP:11060"/>
        <dbReference type="Rhea" id="RHEA-COMP:11605"/>
        <dbReference type="ChEBI" id="CHEBI:15378"/>
        <dbReference type="ChEBI" id="CHEBI:30013"/>
        <dbReference type="ChEBI" id="CHEBI:30616"/>
        <dbReference type="ChEBI" id="CHEBI:61977"/>
        <dbReference type="ChEBI" id="CHEBI:456216"/>
        <dbReference type="EC" id="2.7.11.1"/>
    </reaction>
</comment>
<feature type="chain" id="PRO_5041664300" description="non-specific serine/threonine protein kinase" evidence="20">
    <location>
        <begin position="24"/>
        <end position="863"/>
    </location>
</feature>
<evidence type="ECO:0000313" key="22">
    <source>
        <dbReference type="EMBL" id="GMN37077.1"/>
    </source>
</evidence>
<feature type="binding site" evidence="18">
    <location>
        <position position="613"/>
    </location>
    <ligand>
        <name>ATP</name>
        <dbReference type="ChEBI" id="CHEBI:30616"/>
    </ligand>
</feature>
<evidence type="ECO:0000256" key="17">
    <source>
        <dbReference type="ARBA" id="ARBA00048679"/>
    </source>
</evidence>
<evidence type="ECO:0000256" key="4">
    <source>
        <dbReference type="ARBA" id="ARBA00022553"/>
    </source>
</evidence>
<evidence type="ECO:0000256" key="9">
    <source>
        <dbReference type="ARBA" id="ARBA00022737"/>
    </source>
</evidence>
<dbReference type="InterPro" id="IPR011009">
    <property type="entry name" value="Kinase-like_dom_sf"/>
</dbReference>
<dbReference type="InterPro" id="IPR000719">
    <property type="entry name" value="Prot_kinase_dom"/>
</dbReference>
<keyword evidence="15" id="KW-0675">Receptor</keyword>
<dbReference type="Gene3D" id="3.30.200.20">
    <property type="entry name" value="Phosphorylase Kinase, domain 1"/>
    <property type="match status" value="1"/>
</dbReference>
<evidence type="ECO:0000256" key="16">
    <source>
        <dbReference type="ARBA" id="ARBA00047899"/>
    </source>
</evidence>
<evidence type="ECO:0000256" key="19">
    <source>
        <dbReference type="SAM" id="Phobius"/>
    </source>
</evidence>
<accession>A0AA88D0V7</accession>
<evidence type="ECO:0000256" key="12">
    <source>
        <dbReference type="ARBA" id="ARBA00022840"/>
    </source>
</evidence>
<dbReference type="InterPro" id="IPR001245">
    <property type="entry name" value="Ser-Thr/Tyr_kinase_cat_dom"/>
</dbReference>
<dbReference type="Pfam" id="PF07714">
    <property type="entry name" value="PK_Tyr_Ser-Thr"/>
    <property type="match status" value="1"/>
</dbReference>
<dbReference type="Gene3D" id="3.80.10.10">
    <property type="entry name" value="Ribonuclease Inhibitor"/>
    <property type="match status" value="1"/>
</dbReference>
<comment type="catalytic activity">
    <reaction evidence="17">
        <text>L-seryl-[protein] + ATP = O-phospho-L-seryl-[protein] + ADP + H(+)</text>
        <dbReference type="Rhea" id="RHEA:17989"/>
        <dbReference type="Rhea" id="RHEA-COMP:9863"/>
        <dbReference type="Rhea" id="RHEA-COMP:11604"/>
        <dbReference type="ChEBI" id="CHEBI:15378"/>
        <dbReference type="ChEBI" id="CHEBI:29999"/>
        <dbReference type="ChEBI" id="CHEBI:30616"/>
        <dbReference type="ChEBI" id="CHEBI:83421"/>
        <dbReference type="ChEBI" id="CHEBI:456216"/>
        <dbReference type="EC" id="2.7.11.1"/>
    </reaction>
</comment>
<keyword evidence="9" id="KW-0677">Repeat</keyword>
<dbReference type="Pfam" id="PF00560">
    <property type="entry name" value="LRR_1"/>
    <property type="match status" value="2"/>
</dbReference>
<dbReference type="GO" id="GO:0005524">
    <property type="term" value="F:ATP binding"/>
    <property type="evidence" value="ECO:0007669"/>
    <property type="project" value="UniProtKB-UniRule"/>
</dbReference>
<evidence type="ECO:0000256" key="8">
    <source>
        <dbReference type="ARBA" id="ARBA00022729"/>
    </source>
</evidence>
<dbReference type="InterPro" id="IPR024788">
    <property type="entry name" value="Malectin-like_Carb-bd_dom"/>
</dbReference>
<evidence type="ECO:0000256" key="11">
    <source>
        <dbReference type="ARBA" id="ARBA00022777"/>
    </source>
</evidence>
<keyword evidence="7 19" id="KW-0812">Transmembrane</keyword>
<evidence type="ECO:0000313" key="23">
    <source>
        <dbReference type="Proteomes" id="UP001187192"/>
    </source>
</evidence>
<keyword evidence="23" id="KW-1185">Reference proteome</keyword>
<feature type="domain" description="Protein kinase" evidence="21">
    <location>
        <begin position="585"/>
        <end position="858"/>
    </location>
</feature>
<dbReference type="PROSITE" id="PS00107">
    <property type="entry name" value="PROTEIN_KINASE_ATP"/>
    <property type="match status" value="1"/>
</dbReference>
<dbReference type="Pfam" id="PF12819">
    <property type="entry name" value="Malectin_like"/>
    <property type="match status" value="1"/>
</dbReference>
<comment type="subcellular location">
    <subcellularLocation>
        <location evidence="1">Membrane</location>
        <topology evidence="1">Single-pass membrane protein</topology>
    </subcellularLocation>
</comment>
<evidence type="ECO:0000256" key="14">
    <source>
        <dbReference type="ARBA" id="ARBA00023136"/>
    </source>
</evidence>
<dbReference type="GO" id="GO:0016020">
    <property type="term" value="C:membrane"/>
    <property type="evidence" value="ECO:0007669"/>
    <property type="project" value="UniProtKB-SubCell"/>
</dbReference>
<dbReference type="CDD" id="cd14066">
    <property type="entry name" value="STKc_IRAK"/>
    <property type="match status" value="1"/>
</dbReference>
<dbReference type="SUPFAM" id="SSF52058">
    <property type="entry name" value="L domain-like"/>
    <property type="match status" value="1"/>
</dbReference>
<keyword evidence="6" id="KW-0808">Transferase</keyword>
<comment type="caution">
    <text evidence="22">The sequence shown here is derived from an EMBL/GenBank/DDBJ whole genome shotgun (WGS) entry which is preliminary data.</text>
</comment>
<dbReference type="SUPFAM" id="SSF56112">
    <property type="entry name" value="Protein kinase-like (PK-like)"/>
    <property type="match status" value="1"/>
</dbReference>
<dbReference type="InterPro" id="IPR017441">
    <property type="entry name" value="Protein_kinase_ATP_BS"/>
</dbReference>
<keyword evidence="11" id="KW-0418">Kinase</keyword>
<protein>
    <recommendedName>
        <fullName evidence="2">non-specific serine/threonine protein kinase</fullName>
        <ecNumber evidence="2">2.7.11.1</ecNumber>
    </recommendedName>
</protein>
<keyword evidence="13 19" id="KW-1133">Transmembrane helix</keyword>
<evidence type="ECO:0000256" key="3">
    <source>
        <dbReference type="ARBA" id="ARBA00022527"/>
    </source>
</evidence>
<dbReference type="InterPro" id="IPR032675">
    <property type="entry name" value="LRR_dom_sf"/>
</dbReference>
<evidence type="ECO:0000256" key="7">
    <source>
        <dbReference type="ARBA" id="ARBA00022692"/>
    </source>
</evidence>
<dbReference type="PROSITE" id="PS00108">
    <property type="entry name" value="PROTEIN_KINASE_ST"/>
    <property type="match status" value="1"/>
</dbReference>
<evidence type="ECO:0000256" key="13">
    <source>
        <dbReference type="ARBA" id="ARBA00022989"/>
    </source>
</evidence>
<dbReference type="GO" id="GO:0004674">
    <property type="term" value="F:protein serine/threonine kinase activity"/>
    <property type="evidence" value="ECO:0007669"/>
    <property type="project" value="UniProtKB-KW"/>
</dbReference>
<evidence type="ECO:0000256" key="2">
    <source>
        <dbReference type="ARBA" id="ARBA00012513"/>
    </source>
</evidence>
<keyword evidence="5" id="KW-0433">Leucine-rich repeat</keyword>
<keyword evidence="3" id="KW-0723">Serine/threonine-protein kinase</keyword>
<dbReference type="InterPro" id="IPR001611">
    <property type="entry name" value="Leu-rich_rpt"/>
</dbReference>
<dbReference type="FunFam" id="3.80.10.10:FF:000129">
    <property type="entry name" value="Leucine-rich repeat receptor-like kinase"/>
    <property type="match status" value="1"/>
</dbReference>